<name>A0A2G9GV04_9LAMI</name>
<keyword evidence="1" id="KW-0677">Repeat</keyword>
<keyword evidence="4" id="KW-1185">Reference proteome</keyword>
<evidence type="ECO:0008006" key="5">
    <source>
        <dbReference type="Google" id="ProtNLM"/>
    </source>
</evidence>
<dbReference type="Pfam" id="PF13041">
    <property type="entry name" value="PPR_2"/>
    <property type="match status" value="2"/>
</dbReference>
<dbReference type="GO" id="GO:0003723">
    <property type="term" value="F:RNA binding"/>
    <property type="evidence" value="ECO:0007669"/>
    <property type="project" value="InterPro"/>
</dbReference>
<evidence type="ECO:0000313" key="4">
    <source>
        <dbReference type="Proteomes" id="UP000231279"/>
    </source>
</evidence>
<evidence type="ECO:0000256" key="1">
    <source>
        <dbReference type="ARBA" id="ARBA00022737"/>
    </source>
</evidence>
<dbReference type="InterPro" id="IPR002885">
    <property type="entry name" value="PPR_rpt"/>
</dbReference>
<organism evidence="3 4">
    <name type="scientific">Handroanthus impetiginosus</name>
    <dbReference type="NCBI Taxonomy" id="429701"/>
    <lineage>
        <taxon>Eukaryota</taxon>
        <taxon>Viridiplantae</taxon>
        <taxon>Streptophyta</taxon>
        <taxon>Embryophyta</taxon>
        <taxon>Tracheophyta</taxon>
        <taxon>Spermatophyta</taxon>
        <taxon>Magnoliopsida</taxon>
        <taxon>eudicotyledons</taxon>
        <taxon>Gunneridae</taxon>
        <taxon>Pentapetalae</taxon>
        <taxon>asterids</taxon>
        <taxon>lamiids</taxon>
        <taxon>Lamiales</taxon>
        <taxon>Bignoniaceae</taxon>
        <taxon>Crescentiina</taxon>
        <taxon>Tabebuia alliance</taxon>
        <taxon>Handroanthus</taxon>
    </lineage>
</organism>
<dbReference type="Gene3D" id="1.25.40.10">
    <property type="entry name" value="Tetratricopeptide repeat domain"/>
    <property type="match status" value="2"/>
</dbReference>
<dbReference type="InterPro" id="IPR011990">
    <property type="entry name" value="TPR-like_helical_dom_sf"/>
</dbReference>
<dbReference type="FunFam" id="1.25.40.10:FF:000396">
    <property type="entry name" value="Pentatricopeptide repeat-containing protein At2g36730"/>
    <property type="match status" value="1"/>
</dbReference>
<reference evidence="4" key="1">
    <citation type="journal article" date="2018" name="Gigascience">
        <title>Genome assembly of the Pink Ipe (Handroanthus impetiginosus, Bignoniaceae), a highly valued, ecologically keystone Neotropical timber forest tree.</title>
        <authorList>
            <person name="Silva-Junior O.B."/>
            <person name="Grattapaglia D."/>
            <person name="Novaes E."/>
            <person name="Collevatti R.G."/>
        </authorList>
    </citation>
    <scope>NUCLEOTIDE SEQUENCE [LARGE SCALE GENOMIC DNA]</scope>
    <source>
        <strain evidence="4">cv. UFG-1</strain>
    </source>
</reference>
<dbReference type="PANTHER" id="PTHR47926:SF452">
    <property type="entry name" value="PENTATRICOPEPTIDE REPEAT-CONTAINING PROTEIN"/>
    <property type="match status" value="1"/>
</dbReference>
<comment type="caution">
    <text evidence="3">The sequence shown here is derived from an EMBL/GenBank/DDBJ whole genome shotgun (WGS) entry which is preliminary data.</text>
</comment>
<dbReference type="GO" id="GO:0009451">
    <property type="term" value="P:RNA modification"/>
    <property type="evidence" value="ECO:0007669"/>
    <property type="project" value="InterPro"/>
</dbReference>
<gene>
    <name evidence="3" type="ORF">CDL12_18387</name>
</gene>
<dbReference type="Proteomes" id="UP000231279">
    <property type="component" value="Unassembled WGS sequence"/>
</dbReference>
<dbReference type="OrthoDB" id="185373at2759"/>
<dbReference type="NCBIfam" id="TIGR00756">
    <property type="entry name" value="PPR"/>
    <property type="match status" value="3"/>
</dbReference>
<accession>A0A2G9GV04</accession>
<evidence type="ECO:0000313" key="3">
    <source>
        <dbReference type="EMBL" id="PIN09035.1"/>
    </source>
</evidence>
<feature type="repeat" description="PPR" evidence="2">
    <location>
        <begin position="48"/>
        <end position="82"/>
    </location>
</feature>
<sequence length="220" mass="24842">MGRVLHGIVCKYGFDSSSFAVAALAHLYAKNKDIENARELFDEMPKRDLVSWTVMIGACTECGNTEEALDLFDWMRKEGVVPNKVAMVNVVNTSAKLGVMHRAKIVDNYRQRMKFSLGVILGTTLIDMHAKCGSIGLAREVFDKMRVKNVVSWSKMIETHDYHREGQKALDLFHTMVGTGIMPNNITFVSLLYACSHSSLVDEGLHLFYLMKEEYRVTLV</sequence>
<dbReference type="FunFam" id="1.25.40.10:FF:000031">
    <property type="entry name" value="Pentatricopeptide repeat-containing protein mitochondrial"/>
    <property type="match status" value="1"/>
</dbReference>
<dbReference type="InterPro" id="IPR046960">
    <property type="entry name" value="PPR_At4g14850-like_plant"/>
</dbReference>
<feature type="repeat" description="PPR" evidence="2">
    <location>
        <begin position="149"/>
        <end position="183"/>
    </location>
</feature>
<dbReference type="AlphaFoldDB" id="A0A2G9GV04"/>
<dbReference type="PANTHER" id="PTHR47926">
    <property type="entry name" value="PENTATRICOPEPTIDE REPEAT-CONTAINING PROTEIN"/>
    <property type="match status" value="1"/>
</dbReference>
<evidence type="ECO:0000256" key="2">
    <source>
        <dbReference type="PROSITE-ProRule" id="PRU00708"/>
    </source>
</evidence>
<proteinExistence type="predicted"/>
<dbReference type="PROSITE" id="PS51375">
    <property type="entry name" value="PPR"/>
    <property type="match status" value="2"/>
</dbReference>
<dbReference type="STRING" id="429701.A0A2G9GV04"/>
<dbReference type="EMBL" id="NKXS01003628">
    <property type="protein sequence ID" value="PIN09035.1"/>
    <property type="molecule type" value="Genomic_DNA"/>
</dbReference>
<protein>
    <recommendedName>
        <fullName evidence="5">Pentatricopeptide repeat-containing protein</fullName>
    </recommendedName>
</protein>